<dbReference type="InterPro" id="IPR016130">
    <property type="entry name" value="Tyr_Pase_AS"/>
</dbReference>
<dbReference type="RefSeq" id="XP_004997059.1">
    <property type="nucleotide sequence ID" value="XM_004997002.1"/>
</dbReference>
<evidence type="ECO:0000259" key="5">
    <source>
        <dbReference type="PROSITE" id="PS50222"/>
    </source>
</evidence>
<feature type="domain" description="Tyrosine specific protein phosphatases" evidence="4">
    <location>
        <begin position="373"/>
        <end position="448"/>
    </location>
</feature>
<evidence type="ECO:0000313" key="7">
    <source>
        <dbReference type="Proteomes" id="UP000007799"/>
    </source>
</evidence>
<dbReference type="PANTHER" id="PTHR19134:SF553">
    <property type="entry name" value="TYROSINE-PROTEIN PHOSPHATASE 10D-RELATED"/>
    <property type="match status" value="1"/>
</dbReference>
<feature type="domain" description="Tyrosine-protein phosphatase" evidence="3">
    <location>
        <begin position="215"/>
        <end position="457"/>
    </location>
</feature>
<feature type="domain" description="WW" evidence="2">
    <location>
        <begin position="119"/>
        <end position="152"/>
    </location>
</feature>
<dbReference type="Gene3D" id="1.10.238.10">
    <property type="entry name" value="EF-hand"/>
    <property type="match status" value="1"/>
</dbReference>
<dbReference type="PROSITE" id="PS50056">
    <property type="entry name" value="TYR_PHOSPHATASE_2"/>
    <property type="match status" value="1"/>
</dbReference>
<dbReference type="GeneID" id="16077654"/>
<dbReference type="GO" id="GO:0005509">
    <property type="term" value="F:calcium ion binding"/>
    <property type="evidence" value="ECO:0007669"/>
    <property type="project" value="InterPro"/>
</dbReference>
<keyword evidence="7" id="KW-1185">Reference proteome</keyword>
<dbReference type="SMART" id="SM00456">
    <property type="entry name" value="WW"/>
    <property type="match status" value="2"/>
</dbReference>
<keyword evidence="1" id="KW-0106">Calcium</keyword>
<dbReference type="AlphaFoldDB" id="F2U0S4"/>
<dbReference type="InterPro" id="IPR036020">
    <property type="entry name" value="WW_dom_sf"/>
</dbReference>
<dbReference type="InterPro" id="IPR050348">
    <property type="entry name" value="Protein-Tyr_Phosphatase"/>
</dbReference>
<dbReference type="OrthoDB" id="10253954at2759"/>
<dbReference type="KEGG" id="sre:PTSG_01089"/>
<dbReference type="InterPro" id="IPR000242">
    <property type="entry name" value="PTP_cat"/>
</dbReference>
<dbReference type="InterPro" id="IPR000387">
    <property type="entry name" value="Tyr_Pase_dom"/>
</dbReference>
<reference evidence="6" key="1">
    <citation type="submission" date="2009-08" db="EMBL/GenBank/DDBJ databases">
        <title>Annotation of Salpingoeca rosetta.</title>
        <authorList>
            <consortium name="The Broad Institute Genome Sequencing Platform"/>
            <person name="Russ C."/>
            <person name="Cuomo C."/>
            <person name="Burger G."/>
            <person name="Gray M.W."/>
            <person name="Holland P.W.H."/>
            <person name="King N."/>
            <person name="Lang F.B.F."/>
            <person name="Roger A.J."/>
            <person name="Ruiz-Trillo I."/>
            <person name="Young S.K."/>
            <person name="Zeng Q."/>
            <person name="Gargeya S."/>
            <person name="Alvarado L."/>
            <person name="Berlin A."/>
            <person name="Chapman S.B."/>
            <person name="Chen Z."/>
            <person name="Freedman E."/>
            <person name="Gellesch M."/>
            <person name="Goldberg J."/>
            <person name="Griggs A."/>
            <person name="Gujja S."/>
            <person name="Heilman E."/>
            <person name="Heiman D."/>
            <person name="Howarth C."/>
            <person name="Mehta T."/>
            <person name="Neiman D."/>
            <person name="Pearson M."/>
            <person name="Roberts A."/>
            <person name="Saif S."/>
            <person name="Shea T."/>
            <person name="Shenoy N."/>
            <person name="Sisk P."/>
            <person name="Stolte C."/>
            <person name="Sykes S."/>
            <person name="White J."/>
            <person name="Yandava C."/>
            <person name="Haas B."/>
            <person name="Nusbaum C."/>
            <person name="Birren B."/>
        </authorList>
    </citation>
    <scope>NUCLEOTIDE SEQUENCE [LARGE SCALE GENOMIC DNA]</scope>
    <source>
        <strain evidence="6">ATCC 50818</strain>
    </source>
</reference>
<protein>
    <recommendedName>
        <fullName evidence="8">Protein tyrosine phosphatase</fullName>
    </recommendedName>
</protein>
<proteinExistence type="predicted"/>
<dbReference type="Proteomes" id="UP000007799">
    <property type="component" value="Unassembled WGS sequence"/>
</dbReference>
<dbReference type="InterPro" id="IPR003595">
    <property type="entry name" value="Tyr_Pase_cat"/>
</dbReference>
<dbReference type="STRING" id="946362.F2U0S4"/>
<evidence type="ECO:0000256" key="1">
    <source>
        <dbReference type="ARBA" id="ARBA00022837"/>
    </source>
</evidence>
<dbReference type="PRINTS" id="PR00700">
    <property type="entry name" value="PRTYPHPHTASE"/>
</dbReference>
<dbReference type="SMART" id="SM00404">
    <property type="entry name" value="PTPc_motif"/>
    <property type="match status" value="1"/>
</dbReference>
<dbReference type="Pfam" id="PF13202">
    <property type="entry name" value="EF-hand_5"/>
    <property type="match status" value="1"/>
</dbReference>
<evidence type="ECO:0000259" key="2">
    <source>
        <dbReference type="PROSITE" id="PS50020"/>
    </source>
</evidence>
<dbReference type="InterPro" id="IPR018247">
    <property type="entry name" value="EF_Hand_1_Ca_BS"/>
</dbReference>
<dbReference type="InterPro" id="IPR029021">
    <property type="entry name" value="Prot-tyrosine_phosphatase-like"/>
</dbReference>
<feature type="domain" description="EF-hand" evidence="5">
    <location>
        <begin position="533"/>
        <end position="561"/>
    </location>
</feature>
<evidence type="ECO:0000259" key="4">
    <source>
        <dbReference type="PROSITE" id="PS50056"/>
    </source>
</evidence>
<dbReference type="InterPro" id="IPR002048">
    <property type="entry name" value="EF_hand_dom"/>
</dbReference>
<dbReference type="Gene3D" id="2.20.70.10">
    <property type="match status" value="1"/>
</dbReference>
<name>F2U0S4_SALR5</name>
<dbReference type="PROSITE" id="PS50222">
    <property type="entry name" value="EF_HAND_2"/>
    <property type="match status" value="1"/>
</dbReference>
<dbReference type="PROSITE" id="PS00018">
    <property type="entry name" value="EF_HAND_1"/>
    <property type="match status" value="1"/>
</dbReference>
<dbReference type="SUPFAM" id="SSF47473">
    <property type="entry name" value="EF-hand"/>
    <property type="match status" value="1"/>
</dbReference>
<dbReference type="SMART" id="SM00194">
    <property type="entry name" value="PTPc"/>
    <property type="match status" value="1"/>
</dbReference>
<dbReference type="Pfam" id="PF00102">
    <property type="entry name" value="Y_phosphatase"/>
    <property type="match status" value="1"/>
</dbReference>
<sequence length="561" mass="63988">MGIDESPLPKDFARAYFAAEDRTVFLNKKLQVAQWEHPGADGAKARTRTSTFPLERAKRGVPIIFPVSPQPADMPPDWEQCVASIPHRRGDWEDPHILYRNVTDHAVQEADPRPNAIEDELPAGWTKELDVDGDPYFFDHDTGMATYDDPRYVENPEPSLSLQAQMATRQKKRSSFQKNVVTKKTWIIGPEDLTAFSAIDNQLTSVDEIPKHVRNKVHNRYMDILPNPRTSVKLPMIDGDPTSTYVNANYVRGPEGQAKFYIGAMGPLPGTVVNFWRMLWETRTAAIIMVTGILEKGRKKCERYWPADVDNKTEMKFGDITVVAQQEAVARGYVYTLLRVQRGSEVRKIGHFFYNSWPDHGVPRDASGDLYPDSVLGMLHTVHKWCSKVKDRPIVVHCSAGVGRTGTIIAIDHCRYRLKHQGRVDPLQIVDFIRQDRCALVQHPIQFKFVHAACMKYADLHKHAYTVEKSEHVDELETRARRMSLADRQAKLQEEKAAAKSRQQLARRGRMRRSIMTKSQMHGELRTNGIDVETFKAMDTDGNGSISLEEFKAYYKQKMAE</sequence>
<dbReference type="EMBL" id="GL832958">
    <property type="protein sequence ID" value="EGD80498.1"/>
    <property type="molecule type" value="Genomic_DNA"/>
</dbReference>
<dbReference type="InterPro" id="IPR011992">
    <property type="entry name" value="EF-hand-dom_pair"/>
</dbReference>
<evidence type="ECO:0000313" key="6">
    <source>
        <dbReference type="EMBL" id="EGD80498.1"/>
    </source>
</evidence>
<dbReference type="Gene3D" id="3.90.190.10">
    <property type="entry name" value="Protein tyrosine phosphatase superfamily"/>
    <property type="match status" value="1"/>
</dbReference>
<gene>
    <name evidence="6" type="ORF">PTSG_01089</name>
</gene>
<evidence type="ECO:0008006" key="8">
    <source>
        <dbReference type="Google" id="ProtNLM"/>
    </source>
</evidence>
<accession>F2U0S4</accession>
<dbReference type="SUPFAM" id="SSF52799">
    <property type="entry name" value="(Phosphotyrosine protein) phosphatases II"/>
    <property type="match status" value="1"/>
</dbReference>
<dbReference type="GO" id="GO:0004725">
    <property type="term" value="F:protein tyrosine phosphatase activity"/>
    <property type="evidence" value="ECO:0007669"/>
    <property type="project" value="InterPro"/>
</dbReference>
<dbReference type="PANTHER" id="PTHR19134">
    <property type="entry name" value="RECEPTOR-TYPE TYROSINE-PROTEIN PHOSPHATASE"/>
    <property type="match status" value="1"/>
</dbReference>
<dbReference type="InterPro" id="IPR001202">
    <property type="entry name" value="WW_dom"/>
</dbReference>
<dbReference type="eggNOG" id="KOG4228">
    <property type="taxonomic scope" value="Eukaryota"/>
</dbReference>
<dbReference type="PROSITE" id="PS50020">
    <property type="entry name" value="WW_DOMAIN_2"/>
    <property type="match status" value="1"/>
</dbReference>
<dbReference type="PROSITE" id="PS50055">
    <property type="entry name" value="TYR_PHOSPHATASE_PTP"/>
    <property type="match status" value="1"/>
</dbReference>
<dbReference type="SUPFAM" id="SSF51045">
    <property type="entry name" value="WW domain"/>
    <property type="match status" value="1"/>
</dbReference>
<organism evidence="7">
    <name type="scientific">Salpingoeca rosetta (strain ATCC 50818 / BSB-021)</name>
    <dbReference type="NCBI Taxonomy" id="946362"/>
    <lineage>
        <taxon>Eukaryota</taxon>
        <taxon>Choanoflagellata</taxon>
        <taxon>Craspedida</taxon>
        <taxon>Salpingoecidae</taxon>
        <taxon>Salpingoeca</taxon>
    </lineage>
</organism>
<dbReference type="CDD" id="cd00201">
    <property type="entry name" value="WW"/>
    <property type="match status" value="1"/>
</dbReference>
<dbReference type="PROSITE" id="PS00383">
    <property type="entry name" value="TYR_PHOSPHATASE_1"/>
    <property type="match status" value="1"/>
</dbReference>
<evidence type="ECO:0000259" key="3">
    <source>
        <dbReference type="PROSITE" id="PS50055"/>
    </source>
</evidence>
<dbReference type="InParanoid" id="F2U0S4"/>